<dbReference type="InterPro" id="IPR032050">
    <property type="entry name" value="DUF4797"/>
</dbReference>
<proteinExistence type="predicted"/>
<feature type="region of interest" description="Disordered" evidence="1">
    <location>
        <begin position="25"/>
        <end position="49"/>
    </location>
</feature>
<evidence type="ECO:0000259" key="2">
    <source>
        <dbReference type="Pfam" id="PF16051"/>
    </source>
</evidence>
<name>A0ABD1DEW3_CULPP</name>
<reference evidence="3 4" key="1">
    <citation type="submission" date="2024-05" db="EMBL/GenBank/DDBJ databases">
        <title>Culex pipiens pipiens assembly and annotation.</title>
        <authorList>
            <person name="Alout H."/>
            <person name="Durand T."/>
        </authorList>
    </citation>
    <scope>NUCLEOTIDE SEQUENCE [LARGE SCALE GENOMIC DNA]</scope>
    <source>
        <strain evidence="3">HA-2024</strain>
        <tissue evidence="3">Whole body</tissue>
    </source>
</reference>
<feature type="region of interest" description="Disordered" evidence="1">
    <location>
        <begin position="71"/>
        <end position="96"/>
    </location>
</feature>
<accession>A0ABD1DEW3</accession>
<protein>
    <recommendedName>
        <fullName evidence="2">DUF4797 domain-containing protein</fullName>
    </recommendedName>
</protein>
<feature type="region of interest" description="Disordered" evidence="1">
    <location>
        <begin position="124"/>
        <end position="176"/>
    </location>
</feature>
<evidence type="ECO:0000256" key="1">
    <source>
        <dbReference type="SAM" id="MobiDB-lite"/>
    </source>
</evidence>
<gene>
    <name evidence="3" type="ORF">pipiens_002432</name>
</gene>
<organism evidence="3 4">
    <name type="scientific">Culex pipiens pipiens</name>
    <name type="common">Northern house mosquito</name>
    <dbReference type="NCBI Taxonomy" id="38569"/>
    <lineage>
        <taxon>Eukaryota</taxon>
        <taxon>Metazoa</taxon>
        <taxon>Ecdysozoa</taxon>
        <taxon>Arthropoda</taxon>
        <taxon>Hexapoda</taxon>
        <taxon>Insecta</taxon>
        <taxon>Pterygota</taxon>
        <taxon>Neoptera</taxon>
        <taxon>Endopterygota</taxon>
        <taxon>Diptera</taxon>
        <taxon>Nematocera</taxon>
        <taxon>Culicoidea</taxon>
        <taxon>Culicidae</taxon>
        <taxon>Culicinae</taxon>
        <taxon>Culicini</taxon>
        <taxon>Culex</taxon>
        <taxon>Culex</taxon>
    </lineage>
</organism>
<feature type="compositionally biased region" description="Low complexity" evidence="1">
    <location>
        <begin position="86"/>
        <end position="96"/>
    </location>
</feature>
<sequence length="233" mass="24965">MDNNNLSPNLLGIISGGTGNNNNSSENIYIDIPTPSTTRSVSPLSSASPGKDKTFGFFQTIYRKISLKSSDELTSASSGGERMDSRSSSVDSCSSLSDRLQIAPKRRSSPCVKSSAEQILSLELSSASSDDSSRGDVKSQRESRRSSVRKLLDNLSITTPAATGGSSGTNRSRSLSCSSTSVNLLNHKILKQKAESKMSLFSTNMSYTYLRGISGLPTQRVPRTSTSCSYYGR</sequence>
<evidence type="ECO:0000313" key="4">
    <source>
        <dbReference type="Proteomes" id="UP001562425"/>
    </source>
</evidence>
<comment type="caution">
    <text evidence="3">The sequence shown here is derived from an EMBL/GenBank/DDBJ whole genome shotgun (WGS) entry which is preliminary data.</text>
</comment>
<feature type="compositionally biased region" description="Low complexity" evidence="1">
    <location>
        <begin position="158"/>
        <end position="176"/>
    </location>
</feature>
<dbReference type="Pfam" id="PF16051">
    <property type="entry name" value="DUF4797"/>
    <property type="match status" value="1"/>
</dbReference>
<feature type="compositionally biased region" description="Basic and acidic residues" evidence="1">
    <location>
        <begin position="131"/>
        <end position="145"/>
    </location>
</feature>
<dbReference type="EMBL" id="JBEHCU010006032">
    <property type="protein sequence ID" value="KAL1398087.1"/>
    <property type="molecule type" value="Genomic_DNA"/>
</dbReference>
<feature type="domain" description="DUF4797" evidence="2">
    <location>
        <begin position="206"/>
        <end position="230"/>
    </location>
</feature>
<keyword evidence="4" id="KW-1185">Reference proteome</keyword>
<evidence type="ECO:0000313" key="3">
    <source>
        <dbReference type="EMBL" id="KAL1398087.1"/>
    </source>
</evidence>
<feature type="compositionally biased region" description="Polar residues" evidence="1">
    <location>
        <begin position="34"/>
        <end position="48"/>
    </location>
</feature>
<dbReference type="Proteomes" id="UP001562425">
    <property type="component" value="Unassembled WGS sequence"/>
</dbReference>
<dbReference type="AlphaFoldDB" id="A0ABD1DEW3"/>